<accession>A0AAV1M800</accession>
<organism evidence="3 4">
    <name type="scientific">Parnassius mnemosyne</name>
    <name type="common">clouded apollo</name>
    <dbReference type="NCBI Taxonomy" id="213953"/>
    <lineage>
        <taxon>Eukaryota</taxon>
        <taxon>Metazoa</taxon>
        <taxon>Ecdysozoa</taxon>
        <taxon>Arthropoda</taxon>
        <taxon>Hexapoda</taxon>
        <taxon>Insecta</taxon>
        <taxon>Pterygota</taxon>
        <taxon>Neoptera</taxon>
        <taxon>Endopterygota</taxon>
        <taxon>Lepidoptera</taxon>
        <taxon>Glossata</taxon>
        <taxon>Ditrysia</taxon>
        <taxon>Papilionoidea</taxon>
        <taxon>Papilionidae</taxon>
        <taxon>Parnassiinae</taxon>
        <taxon>Parnassini</taxon>
        <taxon>Parnassius</taxon>
        <taxon>Driopa</taxon>
    </lineage>
</organism>
<proteinExistence type="predicted"/>
<comment type="caution">
    <text evidence="3">The sequence shown here is derived from an EMBL/GenBank/DDBJ whole genome shotgun (WGS) entry which is preliminary data.</text>
</comment>
<dbReference type="Proteomes" id="UP001314205">
    <property type="component" value="Unassembled WGS sequence"/>
</dbReference>
<reference evidence="3 4" key="1">
    <citation type="submission" date="2023-11" db="EMBL/GenBank/DDBJ databases">
        <authorList>
            <person name="Hedman E."/>
            <person name="Englund M."/>
            <person name="Stromberg M."/>
            <person name="Nyberg Akerstrom W."/>
            <person name="Nylinder S."/>
            <person name="Jareborg N."/>
            <person name="Kallberg Y."/>
            <person name="Kronander E."/>
        </authorList>
    </citation>
    <scope>NUCLEOTIDE SEQUENCE [LARGE SCALE GENOMIC DNA]</scope>
</reference>
<feature type="signal peptide" evidence="2">
    <location>
        <begin position="1"/>
        <end position="17"/>
    </location>
</feature>
<dbReference type="EMBL" id="CAVLGL010000137">
    <property type="protein sequence ID" value="CAK1602514.1"/>
    <property type="molecule type" value="Genomic_DNA"/>
</dbReference>
<evidence type="ECO:0000256" key="1">
    <source>
        <dbReference type="SAM" id="Phobius"/>
    </source>
</evidence>
<evidence type="ECO:0000313" key="4">
    <source>
        <dbReference type="Proteomes" id="UP001314205"/>
    </source>
</evidence>
<gene>
    <name evidence="3" type="ORF">PARMNEM_LOCUS21009</name>
</gene>
<sequence>MLRAILILFVFIGCSYCLDSNDLLVEETRAKNKKDRTKLLGMILLFIFSKVAIFKATSAFFMMAFFQKLFYLFVLFLNYFLKSKSPKPTPSPVYGAPSDYNTVEYSYGPSEHESLRSQDNGYPGIFEFGGAFDWLVNKNFKGYN</sequence>
<evidence type="ECO:0000313" key="3">
    <source>
        <dbReference type="EMBL" id="CAK1602514.1"/>
    </source>
</evidence>
<name>A0AAV1M800_9NEOP</name>
<feature type="chain" id="PRO_5043740688" evidence="2">
    <location>
        <begin position="18"/>
        <end position="144"/>
    </location>
</feature>
<keyword evidence="1" id="KW-0812">Transmembrane</keyword>
<keyword evidence="2" id="KW-0732">Signal</keyword>
<feature type="transmembrane region" description="Helical" evidence="1">
    <location>
        <begin position="60"/>
        <end position="81"/>
    </location>
</feature>
<dbReference type="AlphaFoldDB" id="A0AAV1M800"/>
<feature type="transmembrane region" description="Helical" evidence="1">
    <location>
        <begin position="37"/>
        <end position="54"/>
    </location>
</feature>
<protein>
    <submittedName>
        <fullName evidence="3">Uncharacterized protein</fullName>
    </submittedName>
</protein>
<keyword evidence="1" id="KW-1133">Transmembrane helix</keyword>
<keyword evidence="1" id="KW-0472">Membrane</keyword>
<keyword evidence="4" id="KW-1185">Reference proteome</keyword>
<evidence type="ECO:0000256" key="2">
    <source>
        <dbReference type="SAM" id="SignalP"/>
    </source>
</evidence>